<dbReference type="GO" id="GO:0000324">
    <property type="term" value="C:fungal-type vacuole"/>
    <property type="evidence" value="ECO:0007669"/>
    <property type="project" value="TreeGrafter"/>
</dbReference>
<proteinExistence type="predicted"/>
<dbReference type="EMBL" id="JAHMUF010000014">
    <property type="protein sequence ID" value="KAG7193127.1"/>
    <property type="molecule type" value="Genomic_DNA"/>
</dbReference>
<keyword evidence="4" id="KW-0413">Isomerase</keyword>
<dbReference type="GO" id="GO:0005783">
    <property type="term" value="C:endoplasmic reticulum"/>
    <property type="evidence" value="ECO:0007669"/>
    <property type="project" value="TreeGrafter"/>
</dbReference>
<evidence type="ECO:0000256" key="3">
    <source>
        <dbReference type="ARBA" id="ARBA00023110"/>
    </source>
</evidence>
<dbReference type="InterPro" id="IPR020892">
    <property type="entry name" value="Cyclophilin-type_PPIase_CS"/>
</dbReference>
<dbReference type="FunFam" id="2.40.100.10:FF:000025">
    <property type="entry name" value="Peptidyl-prolyl cis-trans isomerase CYP19-2"/>
    <property type="match status" value="1"/>
</dbReference>
<dbReference type="EC" id="5.2.1.8" evidence="2"/>
<dbReference type="Proteomes" id="UP000790833">
    <property type="component" value="Unassembled WGS sequence"/>
</dbReference>
<dbReference type="GO" id="GO:0003755">
    <property type="term" value="F:peptidyl-prolyl cis-trans isomerase activity"/>
    <property type="evidence" value="ECO:0007669"/>
    <property type="project" value="UniProtKB-KW"/>
</dbReference>
<reference evidence="7" key="1">
    <citation type="submission" date="2021-03" db="EMBL/GenBank/DDBJ databases">
        <authorList>
            <person name="Palmer J.M."/>
        </authorList>
    </citation>
    <scope>NUCLEOTIDE SEQUENCE</scope>
    <source>
        <strain evidence="7">ARV_011</strain>
    </source>
</reference>
<dbReference type="GeneID" id="66114618"/>
<keyword evidence="5" id="KW-0812">Transmembrane</keyword>
<keyword evidence="5" id="KW-1133">Transmembrane helix</keyword>
<evidence type="ECO:0000256" key="1">
    <source>
        <dbReference type="ARBA" id="ARBA00000971"/>
    </source>
</evidence>
<dbReference type="SUPFAM" id="SSF50891">
    <property type="entry name" value="Cyclophilin-like"/>
    <property type="match status" value="1"/>
</dbReference>
<dbReference type="GO" id="GO:0016018">
    <property type="term" value="F:cyclosporin A binding"/>
    <property type="evidence" value="ECO:0007669"/>
    <property type="project" value="TreeGrafter"/>
</dbReference>
<dbReference type="GO" id="GO:0006457">
    <property type="term" value="P:protein folding"/>
    <property type="evidence" value="ECO:0007669"/>
    <property type="project" value="InterPro"/>
</dbReference>
<dbReference type="AlphaFoldDB" id="A0A9P7V8A5"/>
<evidence type="ECO:0000259" key="6">
    <source>
        <dbReference type="PROSITE" id="PS50072"/>
    </source>
</evidence>
<organism evidence="7 8">
    <name type="scientific">Scheffersomyces spartinae</name>
    <dbReference type="NCBI Taxonomy" id="45513"/>
    <lineage>
        <taxon>Eukaryota</taxon>
        <taxon>Fungi</taxon>
        <taxon>Dikarya</taxon>
        <taxon>Ascomycota</taxon>
        <taxon>Saccharomycotina</taxon>
        <taxon>Pichiomycetes</taxon>
        <taxon>Debaryomycetaceae</taxon>
        <taxon>Scheffersomyces</taxon>
    </lineage>
</organism>
<evidence type="ECO:0000256" key="4">
    <source>
        <dbReference type="ARBA" id="ARBA00023235"/>
    </source>
</evidence>
<dbReference type="PANTHER" id="PTHR11071:SF561">
    <property type="entry name" value="PEPTIDYL-PROLYL CIS-TRANS ISOMERASE D-RELATED"/>
    <property type="match status" value="1"/>
</dbReference>
<evidence type="ECO:0000313" key="7">
    <source>
        <dbReference type="EMBL" id="KAG7193127.1"/>
    </source>
</evidence>
<evidence type="ECO:0000256" key="5">
    <source>
        <dbReference type="SAM" id="Phobius"/>
    </source>
</evidence>
<accession>A0A9P7V8A5</accession>
<gene>
    <name evidence="7" type="ORF">KQ657_001244</name>
</gene>
<dbReference type="PROSITE" id="PS50072">
    <property type="entry name" value="CSA_PPIASE_2"/>
    <property type="match status" value="1"/>
</dbReference>
<feature type="domain" description="PPIase cyclophilin-type" evidence="6">
    <location>
        <begin position="93"/>
        <end position="251"/>
    </location>
</feature>
<evidence type="ECO:0000256" key="2">
    <source>
        <dbReference type="ARBA" id="ARBA00013194"/>
    </source>
</evidence>
<sequence length="311" mass="35736">MFAWLVHAIRHETSFLIHKETRQLLSIHNFLVKNCIKQDMMVIRLTLWILGLFLVVTLVAGISIQEQITAEEMKMVKGDPKVTHKIVFKINRFNREDRSVEEIGDIHIALFGETVPKTVNNFVELSRGTKGFGYGQSIFHRIIKDFMVQGGDFENSNGSGGFSIYGKSFADENFELKHDKLGRLSMANAGPNTNGAQFFITTRKDCGWLNGHHVVFGQVVNGFDTLMEMNIADTNKDSKPFRDIYIKEIFAFDIRTDEVTGETSYQPIRLPPTSYYGLLFISLLVIAGWYFAKWHFKNQRLTDIRENIDYF</sequence>
<comment type="caution">
    <text evidence="7">The sequence shown here is derived from an EMBL/GenBank/DDBJ whole genome shotgun (WGS) entry which is preliminary data.</text>
</comment>
<keyword evidence="8" id="KW-1185">Reference proteome</keyword>
<dbReference type="PANTHER" id="PTHR11071">
    <property type="entry name" value="PEPTIDYL-PROLYL CIS-TRANS ISOMERASE"/>
    <property type="match status" value="1"/>
</dbReference>
<dbReference type="PRINTS" id="PR00153">
    <property type="entry name" value="CSAPPISMRASE"/>
</dbReference>
<dbReference type="RefSeq" id="XP_043048676.1">
    <property type="nucleotide sequence ID" value="XM_043192044.1"/>
</dbReference>
<name>A0A9P7V8A5_9ASCO</name>
<feature type="transmembrane region" description="Helical" evidence="5">
    <location>
        <begin position="45"/>
        <end position="64"/>
    </location>
</feature>
<dbReference type="InterPro" id="IPR029000">
    <property type="entry name" value="Cyclophilin-like_dom_sf"/>
</dbReference>
<comment type="catalytic activity">
    <reaction evidence="1">
        <text>[protein]-peptidylproline (omega=180) = [protein]-peptidylproline (omega=0)</text>
        <dbReference type="Rhea" id="RHEA:16237"/>
        <dbReference type="Rhea" id="RHEA-COMP:10747"/>
        <dbReference type="Rhea" id="RHEA-COMP:10748"/>
        <dbReference type="ChEBI" id="CHEBI:83833"/>
        <dbReference type="ChEBI" id="CHEBI:83834"/>
        <dbReference type="EC" id="5.2.1.8"/>
    </reaction>
</comment>
<dbReference type="Pfam" id="PF00160">
    <property type="entry name" value="Pro_isomerase"/>
    <property type="match status" value="1"/>
</dbReference>
<dbReference type="Gene3D" id="2.40.100.10">
    <property type="entry name" value="Cyclophilin-like"/>
    <property type="match status" value="1"/>
</dbReference>
<dbReference type="OrthoDB" id="271386at2759"/>
<feature type="transmembrane region" description="Helical" evidence="5">
    <location>
        <begin position="274"/>
        <end position="292"/>
    </location>
</feature>
<keyword evidence="3" id="KW-0697">Rotamase</keyword>
<protein>
    <recommendedName>
        <fullName evidence="2">peptidylprolyl isomerase</fullName>
        <ecNumber evidence="2">5.2.1.8</ecNumber>
    </recommendedName>
</protein>
<evidence type="ECO:0000313" key="8">
    <source>
        <dbReference type="Proteomes" id="UP000790833"/>
    </source>
</evidence>
<keyword evidence="5" id="KW-0472">Membrane</keyword>
<dbReference type="InterPro" id="IPR002130">
    <property type="entry name" value="Cyclophilin-type_PPIase_dom"/>
</dbReference>
<dbReference type="PROSITE" id="PS00170">
    <property type="entry name" value="CSA_PPIASE_1"/>
    <property type="match status" value="1"/>
</dbReference>